<reference evidence="3 4" key="1">
    <citation type="submission" date="2016-11" db="EMBL/GenBank/DDBJ databases">
        <authorList>
            <person name="Jaros S."/>
            <person name="Januszkiewicz K."/>
            <person name="Wedrychowicz H."/>
        </authorList>
    </citation>
    <scope>NUCLEOTIDE SEQUENCE [LARGE SCALE GENOMIC DNA]</scope>
    <source>
        <strain evidence="3 4">DSM 21986</strain>
    </source>
</reference>
<dbReference type="Pfam" id="PF09527">
    <property type="entry name" value="ATPase_gene1"/>
    <property type="match status" value="1"/>
</dbReference>
<dbReference type="RefSeq" id="WP_073060029.1">
    <property type="nucleotide sequence ID" value="NZ_FQUS01000004.1"/>
</dbReference>
<dbReference type="Proteomes" id="UP000184041">
    <property type="component" value="Unassembled WGS sequence"/>
</dbReference>
<keyword evidence="2" id="KW-0472">Membrane</keyword>
<dbReference type="STRING" id="1194090.SAMN05443144_10458"/>
<feature type="transmembrane region" description="Helical" evidence="2">
    <location>
        <begin position="34"/>
        <end position="63"/>
    </location>
</feature>
<protein>
    <submittedName>
        <fullName evidence="3">ATP synthase protein I</fullName>
    </submittedName>
</protein>
<evidence type="ECO:0000256" key="2">
    <source>
        <dbReference type="SAM" id="Phobius"/>
    </source>
</evidence>
<dbReference type="AlphaFoldDB" id="A0A1M4X8S7"/>
<feature type="region of interest" description="Disordered" evidence="1">
    <location>
        <begin position="1"/>
        <end position="27"/>
    </location>
</feature>
<organism evidence="3 4">
    <name type="scientific">Fodinibius roseus</name>
    <dbReference type="NCBI Taxonomy" id="1194090"/>
    <lineage>
        <taxon>Bacteria</taxon>
        <taxon>Pseudomonadati</taxon>
        <taxon>Balneolota</taxon>
        <taxon>Balneolia</taxon>
        <taxon>Balneolales</taxon>
        <taxon>Balneolaceae</taxon>
        <taxon>Fodinibius</taxon>
    </lineage>
</organism>
<accession>A0A1M4X8S7</accession>
<sequence>MAEESENNNKNTFADTVRKKSARRIRSREEGDKGLWYGLGMFGLVGWSVSIPTILFLLLGIWIDSSYKSTYSWTLMMLVAGIFTGCMNAWYWVKNESKGE</sequence>
<evidence type="ECO:0000313" key="3">
    <source>
        <dbReference type="EMBL" id="SHE89847.1"/>
    </source>
</evidence>
<keyword evidence="2" id="KW-1133">Transmembrane helix</keyword>
<gene>
    <name evidence="3" type="ORF">SAMN05443144_10458</name>
</gene>
<dbReference type="InterPro" id="IPR011744">
    <property type="entry name" value="ATPase_gene1"/>
</dbReference>
<name>A0A1M4X8S7_9BACT</name>
<evidence type="ECO:0000313" key="4">
    <source>
        <dbReference type="Proteomes" id="UP000184041"/>
    </source>
</evidence>
<feature type="transmembrane region" description="Helical" evidence="2">
    <location>
        <begin position="75"/>
        <end position="93"/>
    </location>
</feature>
<proteinExistence type="predicted"/>
<dbReference type="NCBIfam" id="TIGR02230">
    <property type="entry name" value="ATPase_gene1"/>
    <property type="match status" value="1"/>
</dbReference>
<keyword evidence="4" id="KW-1185">Reference proteome</keyword>
<dbReference type="EMBL" id="FQUS01000004">
    <property type="protein sequence ID" value="SHE89847.1"/>
    <property type="molecule type" value="Genomic_DNA"/>
</dbReference>
<dbReference type="InterPro" id="IPR032820">
    <property type="entry name" value="ATPase_put"/>
</dbReference>
<evidence type="ECO:0000256" key="1">
    <source>
        <dbReference type="SAM" id="MobiDB-lite"/>
    </source>
</evidence>
<dbReference type="OrthoDB" id="466056at2"/>
<keyword evidence="2" id="KW-0812">Transmembrane</keyword>